<evidence type="ECO:0000256" key="11">
    <source>
        <dbReference type="ARBA" id="ARBA00048679"/>
    </source>
</evidence>
<protein>
    <recommendedName>
        <fullName evidence="2">non-specific serine/threonine protein kinase</fullName>
        <ecNumber evidence="2">2.7.11.1</ecNumber>
    </recommendedName>
</protein>
<dbReference type="PANTHER" id="PTHR47982:SF6">
    <property type="entry name" value="PROLINE-RICH RECEPTOR-LIKE PROTEIN KINASE PERK4"/>
    <property type="match status" value="1"/>
</dbReference>
<feature type="compositionally biased region" description="Polar residues" evidence="12">
    <location>
        <begin position="221"/>
        <end position="237"/>
    </location>
</feature>
<keyword evidence="7" id="KW-0067">ATP-binding</keyword>
<evidence type="ECO:0000256" key="5">
    <source>
        <dbReference type="ARBA" id="ARBA00022692"/>
    </source>
</evidence>
<keyword evidence="9" id="KW-0472">Membrane</keyword>
<sequence length="244" mass="25861">MKYYADADPSSFKADHEDNGHTMDTKPPPPLPGMVSGAMSSGNVSSAYSGPLVPPLPPPSPALALGFSNSTSFAYEELAAATNGSEQADLLGQGGFRYVHKGVLPNRKEIAARPVLSLALADRNYDELADPQLDGNYDLMEMARMVVCTAACVRHSAGRRPRMSQIVRALEGNISLEDLNEGVQPGQSTLFSSGSEYESQARTPQTCSGSERLWRPAPSTAGGTATLYRSTAATTDRPQAARGP</sequence>
<evidence type="ECO:0000256" key="1">
    <source>
        <dbReference type="ARBA" id="ARBA00004162"/>
    </source>
</evidence>
<dbReference type="AlphaFoldDB" id="A0A6V7PBH3"/>
<evidence type="ECO:0000256" key="2">
    <source>
        <dbReference type="ARBA" id="ARBA00012513"/>
    </source>
</evidence>
<keyword evidence="3" id="KW-0418">Kinase</keyword>
<keyword evidence="6" id="KW-0547">Nucleotide-binding</keyword>
<evidence type="ECO:0000256" key="4">
    <source>
        <dbReference type="ARBA" id="ARBA00022679"/>
    </source>
</evidence>
<feature type="compositionally biased region" description="Polar residues" evidence="12">
    <location>
        <begin position="187"/>
        <end position="209"/>
    </location>
</feature>
<keyword evidence="5" id="KW-0812">Transmembrane</keyword>
<feature type="region of interest" description="Disordered" evidence="12">
    <location>
        <begin position="1"/>
        <end position="39"/>
    </location>
</feature>
<comment type="subcellular location">
    <subcellularLocation>
        <location evidence="1">Cell membrane</location>
        <topology evidence="1">Single-pass membrane protein</topology>
    </subcellularLocation>
</comment>
<evidence type="ECO:0000256" key="8">
    <source>
        <dbReference type="ARBA" id="ARBA00022989"/>
    </source>
</evidence>
<evidence type="ECO:0000256" key="12">
    <source>
        <dbReference type="SAM" id="MobiDB-lite"/>
    </source>
</evidence>
<accession>A0A6V7PBH3</accession>
<dbReference type="EMBL" id="LR862147">
    <property type="protein sequence ID" value="CAD1828227.1"/>
    <property type="molecule type" value="Genomic_DNA"/>
</dbReference>
<feature type="compositionally biased region" description="Basic and acidic residues" evidence="12">
    <location>
        <begin position="13"/>
        <end position="24"/>
    </location>
</feature>
<dbReference type="GO" id="GO:0005886">
    <property type="term" value="C:plasma membrane"/>
    <property type="evidence" value="ECO:0007669"/>
    <property type="project" value="UniProtKB-SubCell"/>
</dbReference>
<name>A0A6V7PBH3_ANACO</name>
<gene>
    <name evidence="13" type="ORF">CB5_LOCUS11438</name>
</gene>
<evidence type="ECO:0000256" key="10">
    <source>
        <dbReference type="ARBA" id="ARBA00047899"/>
    </source>
</evidence>
<evidence type="ECO:0000256" key="6">
    <source>
        <dbReference type="ARBA" id="ARBA00022741"/>
    </source>
</evidence>
<evidence type="ECO:0000256" key="7">
    <source>
        <dbReference type="ARBA" id="ARBA00022840"/>
    </source>
</evidence>
<keyword evidence="4" id="KW-0808">Transferase</keyword>
<dbReference type="GO" id="GO:0004674">
    <property type="term" value="F:protein serine/threonine kinase activity"/>
    <property type="evidence" value="ECO:0007669"/>
    <property type="project" value="UniProtKB-KW"/>
</dbReference>
<proteinExistence type="predicted"/>
<reference evidence="13" key="1">
    <citation type="submission" date="2020-07" db="EMBL/GenBank/DDBJ databases">
        <authorList>
            <person name="Lin J."/>
        </authorList>
    </citation>
    <scope>NUCLEOTIDE SEQUENCE</scope>
</reference>
<feature type="region of interest" description="Disordered" evidence="12">
    <location>
        <begin position="187"/>
        <end position="244"/>
    </location>
</feature>
<comment type="catalytic activity">
    <reaction evidence="11">
        <text>L-seryl-[protein] + ATP = O-phospho-L-seryl-[protein] + ADP + H(+)</text>
        <dbReference type="Rhea" id="RHEA:17989"/>
        <dbReference type="Rhea" id="RHEA-COMP:9863"/>
        <dbReference type="Rhea" id="RHEA-COMP:11604"/>
        <dbReference type="ChEBI" id="CHEBI:15378"/>
        <dbReference type="ChEBI" id="CHEBI:29999"/>
        <dbReference type="ChEBI" id="CHEBI:30616"/>
        <dbReference type="ChEBI" id="CHEBI:83421"/>
        <dbReference type="ChEBI" id="CHEBI:456216"/>
        <dbReference type="EC" id="2.7.11.1"/>
    </reaction>
</comment>
<comment type="catalytic activity">
    <reaction evidence="10">
        <text>L-threonyl-[protein] + ATP = O-phospho-L-threonyl-[protein] + ADP + H(+)</text>
        <dbReference type="Rhea" id="RHEA:46608"/>
        <dbReference type="Rhea" id="RHEA-COMP:11060"/>
        <dbReference type="Rhea" id="RHEA-COMP:11605"/>
        <dbReference type="ChEBI" id="CHEBI:15378"/>
        <dbReference type="ChEBI" id="CHEBI:30013"/>
        <dbReference type="ChEBI" id="CHEBI:30616"/>
        <dbReference type="ChEBI" id="CHEBI:61977"/>
        <dbReference type="ChEBI" id="CHEBI:456216"/>
        <dbReference type="EC" id="2.7.11.1"/>
    </reaction>
</comment>
<evidence type="ECO:0000256" key="9">
    <source>
        <dbReference type="ARBA" id="ARBA00023136"/>
    </source>
</evidence>
<keyword evidence="3" id="KW-0723">Serine/threonine-protein kinase</keyword>
<organism evidence="13">
    <name type="scientific">Ananas comosus var. bracteatus</name>
    <name type="common">red pineapple</name>
    <dbReference type="NCBI Taxonomy" id="296719"/>
    <lineage>
        <taxon>Eukaryota</taxon>
        <taxon>Viridiplantae</taxon>
        <taxon>Streptophyta</taxon>
        <taxon>Embryophyta</taxon>
        <taxon>Tracheophyta</taxon>
        <taxon>Spermatophyta</taxon>
        <taxon>Magnoliopsida</taxon>
        <taxon>Liliopsida</taxon>
        <taxon>Poales</taxon>
        <taxon>Bromeliaceae</taxon>
        <taxon>Bromelioideae</taxon>
        <taxon>Ananas</taxon>
    </lineage>
</organism>
<dbReference type="EC" id="2.7.11.1" evidence="2"/>
<evidence type="ECO:0000313" key="13">
    <source>
        <dbReference type="EMBL" id="CAD1828227.1"/>
    </source>
</evidence>
<keyword evidence="8" id="KW-1133">Transmembrane helix</keyword>
<evidence type="ECO:0000256" key="3">
    <source>
        <dbReference type="ARBA" id="ARBA00022527"/>
    </source>
</evidence>
<dbReference type="GO" id="GO:0005524">
    <property type="term" value="F:ATP binding"/>
    <property type="evidence" value="ECO:0007669"/>
    <property type="project" value="UniProtKB-KW"/>
</dbReference>
<dbReference type="PANTHER" id="PTHR47982">
    <property type="entry name" value="PROLINE-RICH RECEPTOR-LIKE PROTEIN KINASE PERK4"/>
    <property type="match status" value="1"/>
</dbReference>
<dbReference type="InterPro" id="IPR047117">
    <property type="entry name" value="PERK1-13-like"/>
</dbReference>
<dbReference type="Gene3D" id="3.30.200.20">
    <property type="entry name" value="Phosphorylase Kinase, domain 1"/>
    <property type="match status" value="1"/>
</dbReference>